<keyword evidence="2" id="KW-1185">Reference proteome</keyword>
<dbReference type="EMBL" id="JAHLVD010000005">
    <property type="protein sequence ID" value="KAG7850139.1"/>
    <property type="molecule type" value="Genomic_DNA"/>
</dbReference>
<reference evidence="1 2" key="1">
    <citation type="journal article" date="2021" name="G3 (Bethesda)">
        <title>Genomic diversity, chromosomal rearrangements, and interspecies hybridization in the ogataea polymorpha species complex.</title>
        <authorList>
            <person name="Hanson S.J."/>
            <person name="Cinneide E.O."/>
            <person name="Salzberg L.I."/>
            <person name="Wolfe K.H."/>
            <person name="McGowan J."/>
            <person name="Fitzpatrick D.A."/>
            <person name="Matlin K."/>
        </authorList>
    </citation>
    <scope>NUCLEOTIDE SEQUENCE [LARGE SCALE GENOMIC DNA]</scope>
    <source>
        <strain evidence="1">51-138</strain>
    </source>
</reference>
<accession>A0ABQ7RYG1</accession>
<sequence length="75" mass="8750">MDHRLDLYTATSAEKEYQESPEWSIQTPRVLEKALAPCSRHYLLATADTRAPFSRRNLANLHSNRLRYLDDQLFG</sequence>
<proteinExistence type="predicted"/>
<evidence type="ECO:0000313" key="2">
    <source>
        <dbReference type="Proteomes" id="UP001197328"/>
    </source>
</evidence>
<organism evidence="1 2">
    <name type="scientific">Pichia angusta</name>
    <name type="common">Yeast</name>
    <name type="synonym">Hansenula polymorpha</name>
    <dbReference type="NCBI Taxonomy" id="870730"/>
    <lineage>
        <taxon>Eukaryota</taxon>
        <taxon>Fungi</taxon>
        <taxon>Dikarya</taxon>
        <taxon>Ascomycota</taxon>
        <taxon>Saccharomycotina</taxon>
        <taxon>Pichiomycetes</taxon>
        <taxon>Pichiales</taxon>
        <taxon>Pichiaceae</taxon>
        <taxon>Ogataea</taxon>
    </lineage>
</organism>
<name>A0ABQ7RYG1_PICAN</name>
<comment type="caution">
    <text evidence="1">The sequence shown here is derived from an EMBL/GenBank/DDBJ whole genome shotgun (WGS) entry which is preliminary data.</text>
</comment>
<evidence type="ECO:0000313" key="1">
    <source>
        <dbReference type="EMBL" id="KAG7850139.1"/>
    </source>
</evidence>
<protein>
    <submittedName>
        <fullName evidence="1">Uncharacterized protein</fullName>
    </submittedName>
</protein>
<dbReference type="Proteomes" id="UP001197328">
    <property type="component" value="Unassembled WGS sequence"/>
</dbReference>
<gene>
    <name evidence="1" type="ORF">KL940_002507</name>
</gene>